<keyword evidence="2" id="KW-1185">Reference proteome</keyword>
<dbReference type="EMBL" id="JASPKZ010007915">
    <property type="protein sequence ID" value="KAJ9581477.1"/>
    <property type="molecule type" value="Genomic_DNA"/>
</dbReference>
<evidence type="ECO:0000313" key="1">
    <source>
        <dbReference type="EMBL" id="KAJ9581477.1"/>
    </source>
</evidence>
<reference evidence="1" key="2">
    <citation type="submission" date="2023-05" db="EMBL/GenBank/DDBJ databases">
        <authorList>
            <person name="Fouks B."/>
        </authorList>
    </citation>
    <scope>NUCLEOTIDE SEQUENCE</scope>
    <source>
        <strain evidence="1">Stay&amp;Tobe</strain>
        <tissue evidence="1">Testes</tissue>
    </source>
</reference>
<accession>A0AAD7ZJZ4</accession>
<feature type="non-terminal residue" evidence="1">
    <location>
        <position position="52"/>
    </location>
</feature>
<dbReference type="AlphaFoldDB" id="A0AAD7ZJZ4"/>
<name>A0AAD7ZJZ4_DIPPU</name>
<sequence length="52" mass="6055">KHIFHSPLRFNEDSKRLSRIRASIRSVLHVSPRTAVQTVVTNSLNRPIKFML</sequence>
<dbReference type="Proteomes" id="UP001233999">
    <property type="component" value="Unassembled WGS sequence"/>
</dbReference>
<organism evidence="1 2">
    <name type="scientific">Diploptera punctata</name>
    <name type="common">Pacific beetle cockroach</name>
    <dbReference type="NCBI Taxonomy" id="6984"/>
    <lineage>
        <taxon>Eukaryota</taxon>
        <taxon>Metazoa</taxon>
        <taxon>Ecdysozoa</taxon>
        <taxon>Arthropoda</taxon>
        <taxon>Hexapoda</taxon>
        <taxon>Insecta</taxon>
        <taxon>Pterygota</taxon>
        <taxon>Neoptera</taxon>
        <taxon>Polyneoptera</taxon>
        <taxon>Dictyoptera</taxon>
        <taxon>Blattodea</taxon>
        <taxon>Blaberoidea</taxon>
        <taxon>Blaberidae</taxon>
        <taxon>Diplopterinae</taxon>
        <taxon>Diploptera</taxon>
    </lineage>
</organism>
<proteinExistence type="predicted"/>
<feature type="non-terminal residue" evidence="1">
    <location>
        <position position="1"/>
    </location>
</feature>
<evidence type="ECO:0000313" key="2">
    <source>
        <dbReference type="Proteomes" id="UP001233999"/>
    </source>
</evidence>
<protein>
    <submittedName>
        <fullName evidence="1">Uncharacterized protein</fullName>
    </submittedName>
</protein>
<gene>
    <name evidence="1" type="ORF">L9F63_023346</name>
</gene>
<reference evidence="1" key="1">
    <citation type="journal article" date="2023" name="IScience">
        <title>Live-bearing cockroach genome reveals convergent evolutionary mechanisms linked to viviparity in insects and beyond.</title>
        <authorList>
            <person name="Fouks B."/>
            <person name="Harrison M.C."/>
            <person name="Mikhailova A.A."/>
            <person name="Marchal E."/>
            <person name="English S."/>
            <person name="Carruthers M."/>
            <person name="Jennings E.C."/>
            <person name="Chiamaka E.L."/>
            <person name="Frigard R.A."/>
            <person name="Pippel M."/>
            <person name="Attardo G.M."/>
            <person name="Benoit J.B."/>
            <person name="Bornberg-Bauer E."/>
            <person name="Tobe S.S."/>
        </authorList>
    </citation>
    <scope>NUCLEOTIDE SEQUENCE</scope>
    <source>
        <strain evidence="1">Stay&amp;Tobe</strain>
    </source>
</reference>
<comment type="caution">
    <text evidence="1">The sequence shown here is derived from an EMBL/GenBank/DDBJ whole genome shotgun (WGS) entry which is preliminary data.</text>
</comment>